<dbReference type="EMBL" id="QOHO01000098">
    <property type="protein sequence ID" value="RFZ76237.1"/>
    <property type="molecule type" value="Genomic_DNA"/>
</dbReference>
<keyword evidence="4" id="KW-1185">Reference proteome</keyword>
<dbReference type="AlphaFoldDB" id="A0A3E2N5G1"/>
<dbReference type="RefSeq" id="WP_117419617.1">
    <property type="nucleotide sequence ID" value="NZ_BRPJ01000098.1"/>
</dbReference>
<sequence length="227" mass="26457">MNKDLEILAAYKPVIMQDKKEPFSITAMGCTIFRETKKSSSFPKREIVINREEVDFAIEYAVWYDFDIQHLYELEHVWVYVKHDGTVKKVEASFHGKFLNMVDLDNGGLILENGTHPVVYAQPGKHALVPDPRVIRIIPDWLESCQEKAGTDGVLVQDMFADQIHTDEDLQKMTETYIKEVFGFCPSMEFEPFILEDDKLMTWEELKKSIPERVNRQIDIIKTHFNQ</sequence>
<evidence type="ECO:0000313" key="2">
    <source>
        <dbReference type="EMBL" id="RFZ76237.1"/>
    </source>
</evidence>
<evidence type="ECO:0000313" key="4">
    <source>
        <dbReference type="Proteomes" id="UP001419084"/>
    </source>
</evidence>
<evidence type="ECO:0000313" key="1">
    <source>
        <dbReference type="EMBL" id="GLB32681.1"/>
    </source>
</evidence>
<dbReference type="EMBL" id="BRPJ01000098">
    <property type="protein sequence ID" value="GLB32681.1"/>
    <property type="molecule type" value="Genomic_DNA"/>
</dbReference>
<name>A0A3E2N5G1_9FIRM</name>
<organism evidence="2 3">
    <name type="scientific">Lacrimispora amygdalina</name>
    <dbReference type="NCBI Taxonomy" id="253257"/>
    <lineage>
        <taxon>Bacteria</taxon>
        <taxon>Bacillati</taxon>
        <taxon>Bacillota</taxon>
        <taxon>Clostridia</taxon>
        <taxon>Lachnospirales</taxon>
        <taxon>Lachnospiraceae</taxon>
        <taxon>Lacrimispora</taxon>
    </lineage>
</organism>
<proteinExistence type="predicted"/>
<gene>
    <name evidence="2" type="ORF">DS742_24805</name>
    <name evidence="1" type="ORF">LAD12857_46040</name>
</gene>
<dbReference type="Proteomes" id="UP001419084">
    <property type="component" value="Unassembled WGS sequence"/>
</dbReference>
<dbReference type="OrthoDB" id="1898185at2"/>
<comment type="caution">
    <text evidence="2">The sequence shown here is derived from an EMBL/GenBank/DDBJ whole genome shotgun (WGS) entry which is preliminary data.</text>
</comment>
<evidence type="ECO:0000313" key="3">
    <source>
        <dbReference type="Proteomes" id="UP000260680"/>
    </source>
</evidence>
<dbReference type="Proteomes" id="UP000260680">
    <property type="component" value="Unassembled WGS sequence"/>
</dbReference>
<accession>A0A3E2N5G1</accession>
<protein>
    <submittedName>
        <fullName evidence="2">Uncharacterized protein</fullName>
    </submittedName>
</protein>
<reference evidence="1 4" key="2">
    <citation type="journal article" date="2024" name="Int. J. Syst. Evol. Microbiol.">
        <title>Lacrimispora brassicae sp. nov. isolated from fermented cabbage, and proposal of Clostridium indicum Gundawar et al. 2019 and Clostridium methoxybenzovorans Mechichi et al. 1999 as heterotypic synonyms of Lacrimispora amygdalina (Parshina et al. 2003) Haas and Blanchard 2020 and Lacrimispora indolis (McClung and McCoy 1957) Haas and Blanchard 2020, respectively.</title>
        <authorList>
            <person name="Kobayashi H."/>
            <person name="Tanizawa Y."/>
            <person name="Sakamoto M."/>
            <person name="Ohkuma M."/>
            <person name="Tohno M."/>
        </authorList>
    </citation>
    <scope>NUCLEOTIDE SEQUENCE [LARGE SCALE GENOMIC DNA]</scope>
    <source>
        <strain evidence="1 4">DSM 12857</strain>
    </source>
</reference>
<reference evidence="2 3" key="1">
    <citation type="submission" date="2018-07" db="EMBL/GenBank/DDBJ databases">
        <title>New species, Clostridium PI-S10-A1B.</title>
        <authorList>
            <person name="Krishna G."/>
            <person name="Summeta K."/>
            <person name="Shikha S."/>
            <person name="Prabhu P.B."/>
            <person name="Suresh K."/>
        </authorList>
    </citation>
    <scope>NUCLEOTIDE SEQUENCE [LARGE SCALE GENOMIC DNA]</scope>
    <source>
        <strain evidence="2 3">PI-S10-A1B</strain>
    </source>
</reference>